<dbReference type="OrthoDB" id="166611at2759"/>
<dbReference type="Proteomes" id="UP000515135">
    <property type="component" value="Unplaced"/>
</dbReference>
<dbReference type="GO" id="GO:0008017">
    <property type="term" value="F:microtubule binding"/>
    <property type="evidence" value="ECO:0007669"/>
    <property type="project" value="TreeGrafter"/>
</dbReference>
<dbReference type="AlphaFoldDB" id="A0A6P5A2R0"/>
<dbReference type="PANTHER" id="PTHR31954">
    <property type="entry name" value="CILIA- AND FLAGELLA-ASSOCIATED PROTEIN 157"/>
    <property type="match status" value="1"/>
</dbReference>
<feature type="region of interest" description="Disordered" evidence="8">
    <location>
        <begin position="1"/>
        <end position="34"/>
    </location>
</feature>
<evidence type="ECO:0000313" key="10">
    <source>
        <dbReference type="RefSeq" id="XP_019647565.1"/>
    </source>
</evidence>
<evidence type="ECO:0000256" key="2">
    <source>
        <dbReference type="ARBA" id="ARBA00010841"/>
    </source>
</evidence>
<evidence type="ECO:0000256" key="4">
    <source>
        <dbReference type="ARBA" id="ARBA00023054"/>
    </source>
</evidence>
<dbReference type="GO" id="GO:0036064">
    <property type="term" value="C:ciliary basal body"/>
    <property type="evidence" value="ECO:0007669"/>
    <property type="project" value="TreeGrafter"/>
</dbReference>
<protein>
    <recommendedName>
        <fullName evidence="3">Cilia- and flagella-associated protein 157</fullName>
    </recommendedName>
</protein>
<evidence type="ECO:0000256" key="1">
    <source>
        <dbReference type="ARBA" id="ARBA00004138"/>
    </source>
</evidence>
<evidence type="ECO:0000256" key="6">
    <source>
        <dbReference type="ARBA" id="ARBA00023273"/>
    </source>
</evidence>
<comment type="similarity">
    <text evidence="2">Belongs to the CFAP157 family.</text>
</comment>
<keyword evidence="9" id="KW-1185">Reference proteome</keyword>
<keyword evidence="6" id="KW-0966">Cell projection</keyword>
<feature type="compositionally biased region" description="Basic residues" evidence="8">
    <location>
        <begin position="1"/>
        <end position="16"/>
    </location>
</feature>
<keyword evidence="4 7" id="KW-0175">Coiled coil</keyword>
<evidence type="ECO:0000256" key="5">
    <source>
        <dbReference type="ARBA" id="ARBA00023069"/>
    </source>
</evidence>
<sequence length="557" mass="63391">MPPKKKKGKGKKKKGSAKGSAAGSRAASAVDEGPVSEARKEFYLIQIKDLERKRERQQQKAQELEDANKEFKDQYDQMSKDKHDIVTFLKRTLQERIDEVADLTDRLSALQQDKDQEKEAYEETIKSMKAEFQETKDNLSTENMNLQRALAGLEEFKIQREDLMRKFANLEEDSRKLQDEHQEQMYKLERKAVVDKDRLKKEMVLKVNQVAAEFRKVSNKQMADTTKRTIRENASINSQLTKMSDKTMDMLQEIDELRAKEKHNRQQKQLLEANEKELAKKIHSSQKVIRMLTEKSKQTEALLAEFEAREMEYQEMQSESHLIRTQNEAMKQELQKISRELDNKEEQVTDLQQSLEDETKAKLKLEQLILDTAASMHNALKGPAPDDPDFEALLEQREKRDGMLEQILAMLNSAAALGFGPAPGRLGKTSADTFRTKTSFLPAVGIGLKKGTVSMSPFATPEGTVAHYQLGDLGLVPKPREAMMASMAQSVGGLSHTTSRLGAVRDPRRVRSVGVQTASAQRAMFFADQLLRSPVKGLDYPEKIAETSFTQQRKKVR</sequence>
<dbReference type="RefSeq" id="XP_019647565.1">
    <property type="nucleotide sequence ID" value="XM_019792006.1"/>
</dbReference>
<proteinExistence type="inferred from homology"/>
<feature type="coiled-coil region" evidence="7">
    <location>
        <begin position="240"/>
        <end position="368"/>
    </location>
</feature>
<comment type="subcellular location">
    <subcellularLocation>
        <location evidence="1">Cell projection</location>
        <location evidence="1">Cilium</location>
    </subcellularLocation>
</comment>
<evidence type="ECO:0000256" key="7">
    <source>
        <dbReference type="SAM" id="Coils"/>
    </source>
</evidence>
<name>A0A6P5A2R0_BRABE</name>
<dbReference type="InterPro" id="IPR038844">
    <property type="entry name" value="CFAP157"/>
</dbReference>
<evidence type="ECO:0000256" key="8">
    <source>
        <dbReference type="SAM" id="MobiDB-lite"/>
    </source>
</evidence>
<dbReference type="KEGG" id="bbel:109487897"/>
<dbReference type="PANTHER" id="PTHR31954:SF1">
    <property type="entry name" value="CILIA- AND FLAGELLA-ASSOCIATED PROTEIN 157"/>
    <property type="match status" value="1"/>
</dbReference>
<dbReference type="GeneID" id="109487897"/>
<feature type="compositionally biased region" description="Low complexity" evidence="8">
    <location>
        <begin position="17"/>
        <end position="29"/>
    </location>
</feature>
<accession>A0A6P5A2R0</accession>
<evidence type="ECO:0000256" key="3">
    <source>
        <dbReference type="ARBA" id="ARBA00014087"/>
    </source>
</evidence>
<reference evidence="10" key="1">
    <citation type="submission" date="2025-08" db="UniProtKB">
        <authorList>
            <consortium name="RefSeq"/>
        </authorList>
    </citation>
    <scope>IDENTIFICATION</scope>
    <source>
        <tissue evidence="10">Gonad</tissue>
    </source>
</reference>
<gene>
    <name evidence="10" type="primary">LOC109487897</name>
</gene>
<feature type="region of interest" description="Disordered" evidence="8">
    <location>
        <begin position="53"/>
        <end position="77"/>
    </location>
</feature>
<evidence type="ECO:0000313" key="9">
    <source>
        <dbReference type="Proteomes" id="UP000515135"/>
    </source>
</evidence>
<keyword evidence="5" id="KW-0969">Cilium</keyword>
<organism evidence="9 10">
    <name type="scientific">Branchiostoma belcheri</name>
    <name type="common">Amphioxus</name>
    <dbReference type="NCBI Taxonomy" id="7741"/>
    <lineage>
        <taxon>Eukaryota</taxon>
        <taxon>Metazoa</taxon>
        <taxon>Chordata</taxon>
        <taxon>Cephalochordata</taxon>
        <taxon>Leptocardii</taxon>
        <taxon>Amphioxiformes</taxon>
        <taxon>Branchiostomatidae</taxon>
        <taxon>Branchiostoma</taxon>
    </lineage>
</organism>